<feature type="disulfide bond" evidence="12">
    <location>
        <begin position="274"/>
        <end position="295"/>
    </location>
</feature>
<dbReference type="GO" id="GO:0005615">
    <property type="term" value="C:extracellular space"/>
    <property type="evidence" value="ECO:0007669"/>
    <property type="project" value="TreeGrafter"/>
</dbReference>
<dbReference type="InterPro" id="IPR003599">
    <property type="entry name" value="Ig_sub"/>
</dbReference>
<dbReference type="GO" id="GO:0072534">
    <property type="term" value="C:perineuronal net"/>
    <property type="evidence" value="ECO:0007669"/>
    <property type="project" value="TreeGrafter"/>
</dbReference>
<feature type="compositionally biased region" description="Polar residues" evidence="13">
    <location>
        <begin position="909"/>
        <end position="923"/>
    </location>
</feature>
<keyword evidence="3" id="KW-0964">Secreted</keyword>
<feature type="domain" description="Link" evidence="16">
    <location>
        <begin position="230"/>
        <end position="327"/>
    </location>
</feature>
<evidence type="ECO:0000256" key="10">
    <source>
        <dbReference type="ARBA" id="ARBA00023180"/>
    </source>
</evidence>
<dbReference type="InterPro" id="IPR050691">
    <property type="entry name" value="Hyaluronan_bind_Proteoglycan"/>
</dbReference>
<dbReference type="InterPro" id="IPR036179">
    <property type="entry name" value="Ig-like_dom_sf"/>
</dbReference>
<feature type="disulfide bond" evidence="12">
    <location>
        <begin position="207"/>
        <end position="228"/>
    </location>
</feature>
<dbReference type="SUPFAM" id="SSF48726">
    <property type="entry name" value="Immunoglobulin"/>
    <property type="match status" value="1"/>
</dbReference>
<feature type="domain" description="Link" evidence="16">
    <location>
        <begin position="161"/>
        <end position="228"/>
    </location>
</feature>
<dbReference type="AlphaFoldDB" id="Q4S1V9"/>
<dbReference type="SUPFAM" id="SSF56436">
    <property type="entry name" value="C-type lectin-like"/>
    <property type="match status" value="2"/>
</dbReference>
<comment type="similarity">
    <text evidence="2">Belongs to the aggrecan/versican proteoglycan family.</text>
</comment>
<dbReference type="FunFam" id="3.10.100.10:FF:000011">
    <property type="entry name" value="Aggrecan core protein"/>
    <property type="match status" value="1"/>
</dbReference>
<comment type="caution">
    <text evidence="17">The sequence shown here is derived from an EMBL/GenBank/DDBJ whole genome shotgun (WGS) entry which is preliminary data.</text>
</comment>
<evidence type="ECO:0000256" key="11">
    <source>
        <dbReference type="ARBA" id="ARBA00023319"/>
    </source>
</evidence>
<dbReference type="PROSITE" id="PS50835">
    <property type="entry name" value="IG_LIKE"/>
    <property type="match status" value="1"/>
</dbReference>
<keyword evidence="9 12" id="KW-1015">Disulfide bond</keyword>
<keyword evidence="11" id="KW-0393">Immunoglobulin domain</keyword>
<reference evidence="17" key="2">
    <citation type="submission" date="2004-02" db="EMBL/GenBank/DDBJ databases">
        <authorList>
            <consortium name="Genoscope"/>
            <consortium name="Whitehead Institute Centre for Genome Research"/>
        </authorList>
    </citation>
    <scope>NUCLEOTIDE SEQUENCE</scope>
</reference>
<dbReference type="InterPro" id="IPR016186">
    <property type="entry name" value="C-type_lectin-like/link_sf"/>
</dbReference>
<dbReference type="GO" id="GO:0010001">
    <property type="term" value="P:glial cell differentiation"/>
    <property type="evidence" value="ECO:0007669"/>
    <property type="project" value="TreeGrafter"/>
</dbReference>
<keyword evidence="7" id="KW-0106">Calcium</keyword>
<evidence type="ECO:0000256" key="5">
    <source>
        <dbReference type="ARBA" id="ARBA00022536"/>
    </source>
</evidence>
<evidence type="ECO:0000313" key="17">
    <source>
        <dbReference type="EMBL" id="CAG05373.1"/>
    </source>
</evidence>
<dbReference type="InterPro" id="IPR013106">
    <property type="entry name" value="Ig_V-set"/>
</dbReference>
<gene>
    <name evidence="17" type="ORF">GSTENG00025367001</name>
</gene>
<evidence type="ECO:0000256" key="3">
    <source>
        <dbReference type="ARBA" id="ARBA00022525"/>
    </source>
</evidence>
<accession>Q4S1V9</accession>
<feature type="region of interest" description="Disordered" evidence="13">
    <location>
        <begin position="707"/>
        <end position="844"/>
    </location>
</feature>
<dbReference type="InterPro" id="IPR003006">
    <property type="entry name" value="Ig/MHC_CS"/>
</dbReference>
<name>Q4S1V9_TETNG</name>
<dbReference type="InterPro" id="IPR007110">
    <property type="entry name" value="Ig-like_dom"/>
</dbReference>
<evidence type="ECO:0000259" key="16">
    <source>
        <dbReference type="PROSITE" id="PS50963"/>
    </source>
</evidence>
<keyword evidence="14" id="KW-0732">Signal</keyword>
<dbReference type="Gene3D" id="2.60.40.10">
    <property type="entry name" value="Immunoglobulins"/>
    <property type="match status" value="1"/>
</dbReference>
<evidence type="ECO:0000256" key="8">
    <source>
        <dbReference type="ARBA" id="ARBA00022974"/>
    </source>
</evidence>
<keyword evidence="4" id="KW-0272">Extracellular matrix</keyword>
<dbReference type="GO" id="GO:0007155">
    <property type="term" value="P:cell adhesion"/>
    <property type="evidence" value="ECO:0007669"/>
    <property type="project" value="InterPro"/>
</dbReference>
<evidence type="ECO:0000256" key="4">
    <source>
        <dbReference type="ARBA" id="ARBA00022530"/>
    </source>
</evidence>
<dbReference type="InterPro" id="IPR016187">
    <property type="entry name" value="CTDL_fold"/>
</dbReference>
<evidence type="ECO:0000256" key="13">
    <source>
        <dbReference type="SAM" id="MobiDB-lite"/>
    </source>
</evidence>
<dbReference type="PANTHER" id="PTHR22804:SF6">
    <property type="entry name" value="VERSICAN CORE PROTEIN"/>
    <property type="match status" value="1"/>
</dbReference>
<dbReference type="OrthoDB" id="441660at2759"/>
<dbReference type="Gene3D" id="3.10.100.10">
    <property type="entry name" value="Mannose-Binding Protein A, subunit A"/>
    <property type="match status" value="2"/>
</dbReference>
<dbReference type="GO" id="GO:0045202">
    <property type="term" value="C:synapse"/>
    <property type="evidence" value="ECO:0007669"/>
    <property type="project" value="TreeGrafter"/>
</dbReference>
<sequence length="1046" mass="110933">MISYVLTHLLCLVCVCSARPHTAPSQTVRIEKNSPVTGSLASRVVLPCHFSMIPHTPSPTTPAPGSGSLHTTPGPGDELRIKWTKLEAQGEKMVLVAQNGMVKVGQEYVGRVSVPSHPLSVRDASLIIARVRTSDAGLYSCEVMHGMEDSRDTISLNVTGVVFHYRDKASRYSLDFLGAVLACQAAGAAIATPEQLRTAFEDGLNQCDAGWLSDRSVRYPITVPRPGCTGEVFYPPLSTKLTLQQAKDECHKHDSVIASTGQLFAAWREGLNGCDYSWLSDGSVRYPVTIPRPQCGGGLLGVRTLYKYENQTGFPDPAEKFGVYCFKGSLPELTTVGPSATPLGDKLAHSPMIHAAVDPERAEIQARTPEPVPYLSAERANTASPDQQGAPRSDGGPTAVASTPTPVPEVKVPDSTHSDFVPPRGDVLAPLQLPPLPTTRSKPSQLDIFQGLGDGGQTASGRGETSEEGGSYSLSTPEPGLGIEKAEQPALVFKEDVTPGPGLTFDKSPAVPAVEESAKPPFHLIIVNVNDKNQSVDHILDILNQPFSGIPGSQPHFPQITDLSQVTSEAVEGGREVEPAGVNLFPTVSFVNGKHEVTFEPPLPEEARGDQFETATSSHFGEVEVDEQEGLSVTPFNYAAIEIHTDGIPTEEPSNAVTQLPDTDPEAITVPKIHANLIPDLFRVENGVKFPETGDKTSMRTTTIIPHTSVSSPALTTAPGSTFRGTPEPGADGVAPCGDMEDSSSCGGGEEPDVPSEGSADDAPPTPAVDTQSSIRTDETETDGTELSTVIPDTLPRDPTTRPQTDNEGSASGEDEASGQDMDPSETPRLTSTLPPLYSSLRSQQPPLVAGAEVTGVPVVLPHVDTVTEAGSGAEQLPRQEEGSGENIGLTDLPPEVSVTPLPDVEAVTSETSARAYPTQPSFVSPDDKKQPFMGRALTTAPPSQPYSLQTDQSTTTSKPHTSQATPSYSGRSTDPVPQGALVSDPTATGHVHKETLPPLLQSQTQIPPEAETDVSLEASTVNIKGARTEWSPCLNSSLWHQYHCN</sequence>
<dbReference type="PANTHER" id="PTHR22804">
    <property type="entry name" value="AGGRECAN/VERSICAN PROTEOGLYCAN"/>
    <property type="match status" value="1"/>
</dbReference>
<dbReference type="PRINTS" id="PR01265">
    <property type="entry name" value="LINKMODULE"/>
</dbReference>
<dbReference type="Pfam" id="PF07686">
    <property type="entry name" value="V-set"/>
    <property type="match status" value="1"/>
</dbReference>
<evidence type="ECO:0000256" key="7">
    <source>
        <dbReference type="ARBA" id="ARBA00022837"/>
    </source>
</evidence>
<evidence type="ECO:0000256" key="12">
    <source>
        <dbReference type="PROSITE-ProRule" id="PRU00323"/>
    </source>
</evidence>
<evidence type="ECO:0000259" key="15">
    <source>
        <dbReference type="PROSITE" id="PS50835"/>
    </source>
</evidence>
<dbReference type="SMART" id="SM00445">
    <property type="entry name" value="LINK"/>
    <property type="match status" value="2"/>
</dbReference>
<dbReference type="PROSITE" id="PS50963">
    <property type="entry name" value="LINK_2"/>
    <property type="match status" value="2"/>
</dbReference>
<feature type="compositionally biased region" description="Polar residues" evidence="13">
    <location>
        <begin position="946"/>
        <end position="973"/>
    </location>
</feature>
<evidence type="ECO:0000256" key="9">
    <source>
        <dbReference type="ARBA" id="ARBA00023157"/>
    </source>
</evidence>
<evidence type="ECO:0000256" key="1">
    <source>
        <dbReference type="ARBA" id="ARBA00004498"/>
    </source>
</evidence>
<dbReference type="PROSITE" id="PS00290">
    <property type="entry name" value="IG_MHC"/>
    <property type="match status" value="1"/>
</dbReference>
<feature type="signal peptide" evidence="14">
    <location>
        <begin position="1"/>
        <end position="18"/>
    </location>
</feature>
<dbReference type="GO" id="GO:0001501">
    <property type="term" value="P:skeletal system development"/>
    <property type="evidence" value="ECO:0007669"/>
    <property type="project" value="TreeGrafter"/>
</dbReference>
<keyword evidence="8" id="KW-0654">Proteoglycan</keyword>
<feature type="compositionally biased region" description="Polar residues" evidence="13">
    <location>
        <begin position="707"/>
        <end position="724"/>
    </location>
</feature>
<organism evidence="17">
    <name type="scientific">Tetraodon nigroviridis</name>
    <name type="common">Spotted green pufferfish</name>
    <name type="synonym">Chelonodon nigroviridis</name>
    <dbReference type="NCBI Taxonomy" id="99883"/>
    <lineage>
        <taxon>Eukaryota</taxon>
        <taxon>Metazoa</taxon>
        <taxon>Chordata</taxon>
        <taxon>Craniata</taxon>
        <taxon>Vertebrata</taxon>
        <taxon>Euteleostomi</taxon>
        <taxon>Actinopterygii</taxon>
        <taxon>Neopterygii</taxon>
        <taxon>Teleostei</taxon>
        <taxon>Neoteleostei</taxon>
        <taxon>Acanthomorphata</taxon>
        <taxon>Eupercaria</taxon>
        <taxon>Tetraodontiformes</taxon>
        <taxon>Tetradontoidea</taxon>
        <taxon>Tetraodontidae</taxon>
        <taxon>Tetraodon</taxon>
    </lineage>
</organism>
<reference evidence="17" key="1">
    <citation type="journal article" date="2004" name="Nature">
        <title>Genome duplication in the teleost fish Tetraodon nigroviridis reveals the early vertebrate proto-karyotype.</title>
        <authorList>
            <person name="Jaillon O."/>
            <person name="Aury J.-M."/>
            <person name="Brunet F."/>
            <person name="Petit J.-L."/>
            <person name="Stange-Thomann N."/>
            <person name="Mauceli E."/>
            <person name="Bouneau L."/>
            <person name="Fischer C."/>
            <person name="Ozouf-Costaz C."/>
            <person name="Bernot A."/>
            <person name="Nicaud S."/>
            <person name="Jaffe D."/>
            <person name="Fisher S."/>
            <person name="Lutfalla G."/>
            <person name="Dossat C."/>
            <person name="Segurens B."/>
            <person name="Dasilva C."/>
            <person name="Salanoubat M."/>
            <person name="Levy M."/>
            <person name="Boudet N."/>
            <person name="Castellano S."/>
            <person name="Anthouard V."/>
            <person name="Jubin C."/>
            <person name="Castelli V."/>
            <person name="Katinka M."/>
            <person name="Vacherie B."/>
            <person name="Biemont C."/>
            <person name="Skalli Z."/>
            <person name="Cattolico L."/>
            <person name="Poulain J."/>
            <person name="De Berardinis V."/>
            <person name="Cruaud C."/>
            <person name="Duprat S."/>
            <person name="Brottier P."/>
            <person name="Coutanceau J.-P."/>
            <person name="Gouzy J."/>
            <person name="Parra G."/>
            <person name="Lardier G."/>
            <person name="Chapple C."/>
            <person name="McKernan K.J."/>
            <person name="McEwan P."/>
            <person name="Bosak S."/>
            <person name="Kellis M."/>
            <person name="Volff J.-N."/>
            <person name="Guigo R."/>
            <person name="Zody M.C."/>
            <person name="Mesirov J."/>
            <person name="Lindblad-Toh K."/>
            <person name="Birren B."/>
            <person name="Nusbaum C."/>
            <person name="Kahn D."/>
            <person name="Robinson-Rechavi M."/>
            <person name="Laudet V."/>
            <person name="Schachter V."/>
            <person name="Quetier F."/>
            <person name="Saurin W."/>
            <person name="Scarpelli C."/>
            <person name="Wincker P."/>
            <person name="Lander E.S."/>
            <person name="Weissenbach J."/>
            <person name="Roest Crollius H."/>
        </authorList>
    </citation>
    <scope>NUCLEOTIDE SEQUENCE [LARGE SCALE GENOMIC DNA]</scope>
</reference>
<feature type="region of interest" description="Disordered" evidence="13">
    <location>
        <begin position="865"/>
        <end position="993"/>
    </location>
</feature>
<proteinExistence type="inferred from homology"/>
<comment type="subcellular location">
    <subcellularLocation>
        <location evidence="1">Secreted</location>
        <location evidence="1">Extracellular space</location>
        <location evidence="1">Extracellular matrix</location>
    </subcellularLocation>
</comment>
<protein>
    <submittedName>
        <fullName evidence="17">(spotted green pufferfish) hypothetical protein</fullName>
    </submittedName>
</protein>
<keyword evidence="10" id="KW-0325">Glycoprotein</keyword>
<feature type="compositionally biased region" description="Low complexity" evidence="13">
    <location>
        <begin position="459"/>
        <end position="476"/>
    </location>
</feature>
<comment type="caution">
    <text evidence="12">Lacks conserved residue(s) required for the propagation of feature annotation.</text>
</comment>
<dbReference type="SMART" id="SM00409">
    <property type="entry name" value="IG"/>
    <property type="match status" value="1"/>
</dbReference>
<dbReference type="GO" id="GO:0007417">
    <property type="term" value="P:central nervous system development"/>
    <property type="evidence" value="ECO:0007669"/>
    <property type="project" value="TreeGrafter"/>
</dbReference>
<evidence type="ECO:0000256" key="6">
    <source>
        <dbReference type="ARBA" id="ARBA00022737"/>
    </source>
</evidence>
<feature type="region of interest" description="Disordered" evidence="13">
    <location>
        <begin position="379"/>
        <end position="478"/>
    </location>
</feature>
<dbReference type="CDD" id="cd03520">
    <property type="entry name" value="Link_domain_CSPGs_modules_2_4"/>
    <property type="match status" value="1"/>
</dbReference>
<keyword evidence="6" id="KW-0677">Repeat</keyword>
<feature type="chain" id="PRO_5004243356" evidence="14">
    <location>
        <begin position="19"/>
        <end position="1046"/>
    </location>
</feature>
<dbReference type="EMBL" id="CAAE01014764">
    <property type="protein sequence ID" value="CAG05373.1"/>
    <property type="molecule type" value="Genomic_DNA"/>
</dbReference>
<feature type="domain" description="Ig-like" evidence="15">
    <location>
        <begin position="24"/>
        <end position="157"/>
    </location>
</feature>
<dbReference type="KEGG" id="tng:GSTEN00025367G001"/>
<dbReference type="InterPro" id="IPR000538">
    <property type="entry name" value="Link_dom"/>
</dbReference>
<feature type="compositionally biased region" description="Low complexity" evidence="13">
    <location>
        <begin position="825"/>
        <end position="843"/>
    </location>
</feature>
<dbReference type="GO" id="GO:0002052">
    <property type="term" value="P:positive regulation of neuroblast proliferation"/>
    <property type="evidence" value="ECO:0007669"/>
    <property type="project" value="TreeGrafter"/>
</dbReference>
<dbReference type="GO" id="GO:0005540">
    <property type="term" value="F:hyaluronic acid binding"/>
    <property type="evidence" value="ECO:0007669"/>
    <property type="project" value="InterPro"/>
</dbReference>
<evidence type="ECO:0000256" key="14">
    <source>
        <dbReference type="SAM" id="SignalP"/>
    </source>
</evidence>
<dbReference type="InterPro" id="IPR013783">
    <property type="entry name" value="Ig-like_fold"/>
</dbReference>
<keyword evidence="5" id="KW-0245">EGF-like domain</keyword>
<dbReference type="Pfam" id="PF00193">
    <property type="entry name" value="Xlink"/>
    <property type="match status" value="2"/>
</dbReference>
<evidence type="ECO:0000256" key="2">
    <source>
        <dbReference type="ARBA" id="ARBA00006838"/>
    </source>
</evidence>